<dbReference type="GO" id="GO:0006508">
    <property type="term" value="P:proteolysis"/>
    <property type="evidence" value="ECO:0007669"/>
    <property type="project" value="UniProtKB-KW"/>
</dbReference>
<evidence type="ECO:0000256" key="2">
    <source>
        <dbReference type="ARBA" id="ARBA00022692"/>
    </source>
</evidence>
<gene>
    <name evidence="6" type="ORF">CJ198_04100</name>
</gene>
<dbReference type="PRINTS" id="PR00834">
    <property type="entry name" value="PROTEASES2C"/>
</dbReference>
<dbReference type="InterPro" id="IPR003825">
    <property type="entry name" value="Colicin-V_CvpA"/>
</dbReference>
<dbReference type="InterPro" id="IPR009003">
    <property type="entry name" value="Peptidase_S1_PA"/>
</dbReference>
<dbReference type="OrthoDB" id="9766361at2"/>
<evidence type="ECO:0000256" key="4">
    <source>
        <dbReference type="ARBA" id="ARBA00023136"/>
    </source>
</evidence>
<keyword evidence="2 5" id="KW-0812">Transmembrane</keyword>
<feature type="transmembrane region" description="Helical" evidence="5">
    <location>
        <begin position="101"/>
        <end position="125"/>
    </location>
</feature>
<accession>A0A2N6PIL5</accession>
<dbReference type="PANTHER" id="PTHR43019">
    <property type="entry name" value="SERINE ENDOPROTEASE DEGS"/>
    <property type="match status" value="1"/>
</dbReference>
<evidence type="ECO:0000313" key="6">
    <source>
        <dbReference type="EMBL" id="PMB98529.1"/>
    </source>
</evidence>
<dbReference type="Pfam" id="PF02674">
    <property type="entry name" value="Colicin_V"/>
    <property type="match status" value="1"/>
</dbReference>
<dbReference type="GO" id="GO:0016020">
    <property type="term" value="C:membrane"/>
    <property type="evidence" value="ECO:0007669"/>
    <property type="project" value="UniProtKB-SubCell"/>
</dbReference>
<evidence type="ECO:0000256" key="5">
    <source>
        <dbReference type="SAM" id="Phobius"/>
    </source>
</evidence>
<keyword evidence="6" id="KW-0645">Protease</keyword>
<keyword evidence="4 5" id="KW-0472">Membrane</keyword>
<organism evidence="6 7">
    <name type="scientific">Brevibacterium luteolum</name>
    <dbReference type="NCBI Taxonomy" id="199591"/>
    <lineage>
        <taxon>Bacteria</taxon>
        <taxon>Bacillati</taxon>
        <taxon>Actinomycetota</taxon>
        <taxon>Actinomycetes</taxon>
        <taxon>Micrococcales</taxon>
        <taxon>Brevibacteriaceae</taxon>
        <taxon>Brevibacterium</taxon>
    </lineage>
</organism>
<keyword evidence="6" id="KW-0378">Hydrolase</keyword>
<name>A0A2N6PIL5_9MICO</name>
<dbReference type="Proteomes" id="UP000235703">
    <property type="component" value="Unassembled WGS sequence"/>
</dbReference>
<proteinExistence type="predicted"/>
<dbReference type="InterPro" id="IPR043504">
    <property type="entry name" value="Peptidase_S1_PA_chymotrypsin"/>
</dbReference>
<keyword evidence="3 5" id="KW-1133">Transmembrane helix</keyword>
<dbReference type="SUPFAM" id="SSF50494">
    <property type="entry name" value="Trypsin-like serine proteases"/>
    <property type="match status" value="1"/>
</dbReference>
<dbReference type="AlphaFoldDB" id="A0A2N6PIL5"/>
<evidence type="ECO:0000256" key="3">
    <source>
        <dbReference type="ARBA" id="ARBA00022989"/>
    </source>
</evidence>
<keyword evidence="7" id="KW-1185">Reference proteome</keyword>
<dbReference type="Pfam" id="PF13365">
    <property type="entry name" value="Trypsin_2"/>
    <property type="match status" value="1"/>
</dbReference>
<dbReference type="GO" id="GO:0009403">
    <property type="term" value="P:toxin biosynthetic process"/>
    <property type="evidence" value="ECO:0007669"/>
    <property type="project" value="InterPro"/>
</dbReference>
<evidence type="ECO:0000313" key="7">
    <source>
        <dbReference type="Proteomes" id="UP000235703"/>
    </source>
</evidence>
<dbReference type="Gene3D" id="2.40.10.10">
    <property type="entry name" value="Trypsin-like serine proteases"/>
    <property type="match status" value="2"/>
</dbReference>
<protein>
    <submittedName>
        <fullName evidence="6">Serine protease</fullName>
    </submittedName>
</protein>
<evidence type="ECO:0000256" key="1">
    <source>
        <dbReference type="ARBA" id="ARBA00004141"/>
    </source>
</evidence>
<comment type="caution">
    <text evidence="6">The sequence shown here is derived from an EMBL/GenBank/DDBJ whole genome shotgun (WGS) entry which is preliminary data.</text>
</comment>
<dbReference type="GO" id="GO:0004252">
    <property type="term" value="F:serine-type endopeptidase activity"/>
    <property type="evidence" value="ECO:0007669"/>
    <property type="project" value="InterPro"/>
</dbReference>
<comment type="subcellular location">
    <subcellularLocation>
        <location evidence="1">Membrane</location>
        <topology evidence="1">Multi-pass membrane protein</topology>
    </subcellularLocation>
</comment>
<feature type="transmembrane region" description="Helical" evidence="5">
    <location>
        <begin position="31"/>
        <end position="49"/>
    </location>
</feature>
<feature type="transmembrane region" description="Helical" evidence="5">
    <location>
        <begin position="69"/>
        <end position="89"/>
    </location>
</feature>
<dbReference type="InterPro" id="IPR001940">
    <property type="entry name" value="Peptidase_S1C"/>
</dbReference>
<feature type="transmembrane region" description="Helical" evidence="5">
    <location>
        <begin position="6"/>
        <end position="24"/>
    </location>
</feature>
<dbReference type="EMBL" id="PNFZ01000002">
    <property type="protein sequence ID" value="PMB98529.1"/>
    <property type="molecule type" value="Genomic_DNA"/>
</dbReference>
<dbReference type="PANTHER" id="PTHR43019:SF23">
    <property type="entry name" value="PROTEASE DO-LIKE 5, CHLOROPLASTIC"/>
    <property type="match status" value="1"/>
</dbReference>
<reference evidence="6 7" key="1">
    <citation type="submission" date="2017-09" db="EMBL/GenBank/DDBJ databases">
        <title>Bacterial strain isolated from the female urinary microbiota.</title>
        <authorList>
            <person name="Thomas-White K."/>
            <person name="Kumar N."/>
            <person name="Forster S."/>
            <person name="Putonti C."/>
            <person name="Lawley T."/>
            <person name="Wolfe A.J."/>
        </authorList>
    </citation>
    <scope>NUCLEOTIDE SEQUENCE [LARGE SCALE GENOMIC DNA]</scope>
    <source>
        <strain evidence="6 7">UMB0680</strain>
    </source>
</reference>
<dbReference type="RefSeq" id="WP_102161085.1">
    <property type="nucleotide sequence ID" value="NZ_PNFZ01000002.1"/>
</dbReference>
<dbReference type="NCBIfam" id="NF033740">
    <property type="entry name" value="MarP_fam_protase"/>
    <property type="match status" value="1"/>
</dbReference>
<dbReference type="InterPro" id="IPR047680">
    <property type="entry name" value="MarP-like"/>
</dbReference>
<sequence>MAAVDVVIVLLAIGALLLGWSRGFLVGASTLVGFILGLVLGRLLAGPVAELLVTTDIVHDRNHPAAEVLFPLLLAVTCSVGLGLLGAYLRTKLTSPSGRGLDATGGALSSIIATLLVIWLAAGWIRTTPFLQPNRWVADSAIVAAMDRMLPITSTEALGTLGTALADNGFPQVFEGQRERIRGVGEPNPAMVDVGRQVDGSVVKVVTSHTECGRLQEGTGWVYGDGLVATNAHVVAGAQSLTVQIAGTGEPYNAEVVAFDPGTDAAVLRVPDLPAPALELGSDLGAGADSVLVGFPENGPYTISPARVREQLSARGLDIYNEDSVTRDIYSVRGIVRSGNSGGPLLDAEGRVVGMVFARSATEAETGYALTLDEIDGILRRGQQATAPVNTGRCAEQVPQYQQQTQTG</sequence>